<accession>A0A835B825</accession>
<sequence>MTRKLWDRLSRKRPLSMPRDAEMCPSRSFDATPSHVQQSVLFFHDKPRPPSCESPARNCRRELISFSEQELVGEARAVTAGTHDAQPEAPSRVRRAADWRRLCRIC</sequence>
<comment type="caution">
    <text evidence="1">The sequence shown here is derived from an EMBL/GenBank/DDBJ whole genome shotgun (WGS) entry which is preliminary data.</text>
</comment>
<reference evidence="1" key="1">
    <citation type="submission" date="2020-07" db="EMBL/GenBank/DDBJ databases">
        <title>Genome sequence and genetic diversity analysis of an under-domesticated orphan crop, white fonio (Digitaria exilis).</title>
        <authorList>
            <person name="Bennetzen J.L."/>
            <person name="Chen S."/>
            <person name="Ma X."/>
            <person name="Wang X."/>
            <person name="Yssel A.E.J."/>
            <person name="Chaluvadi S.R."/>
            <person name="Johnson M."/>
            <person name="Gangashetty P."/>
            <person name="Hamidou F."/>
            <person name="Sanogo M.D."/>
            <person name="Zwaenepoel A."/>
            <person name="Wallace J."/>
            <person name="Van De Peer Y."/>
            <person name="Van Deynze A."/>
        </authorList>
    </citation>
    <scope>NUCLEOTIDE SEQUENCE</scope>
    <source>
        <tissue evidence="1">Leaves</tissue>
    </source>
</reference>
<evidence type="ECO:0000313" key="1">
    <source>
        <dbReference type="EMBL" id="KAF8685357.1"/>
    </source>
</evidence>
<dbReference type="AlphaFoldDB" id="A0A835B825"/>
<name>A0A835B825_9POAL</name>
<keyword evidence="2" id="KW-1185">Reference proteome</keyword>
<gene>
    <name evidence="1" type="ORF">HU200_043981</name>
</gene>
<evidence type="ECO:0000313" key="2">
    <source>
        <dbReference type="Proteomes" id="UP000636709"/>
    </source>
</evidence>
<dbReference type="Proteomes" id="UP000636709">
    <property type="component" value="Unassembled WGS sequence"/>
</dbReference>
<proteinExistence type="predicted"/>
<dbReference type="OrthoDB" id="695279at2759"/>
<dbReference type="EMBL" id="JACEFO010002084">
    <property type="protein sequence ID" value="KAF8685357.1"/>
    <property type="molecule type" value="Genomic_DNA"/>
</dbReference>
<protein>
    <submittedName>
        <fullName evidence="1">Uncharacterized protein</fullName>
    </submittedName>
</protein>
<organism evidence="1 2">
    <name type="scientific">Digitaria exilis</name>
    <dbReference type="NCBI Taxonomy" id="1010633"/>
    <lineage>
        <taxon>Eukaryota</taxon>
        <taxon>Viridiplantae</taxon>
        <taxon>Streptophyta</taxon>
        <taxon>Embryophyta</taxon>
        <taxon>Tracheophyta</taxon>
        <taxon>Spermatophyta</taxon>
        <taxon>Magnoliopsida</taxon>
        <taxon>Liliopsida</taxon>
        <taxon>Poales</taxon>
        <taxon>Poaceae</taxon>
        <taxon>PACMAD clade</taxon>
        <taxon>Panicoideae</taxon>
        <taxon>Panicodae</taxon>
        <taxon>Paniceae</taxon>
        <taxon>Anthephorinae</taxon>
        <taxon>Digitaria</taxon>
    </lineage>
</organism>